<dbReference type="Proteomes" id="UP000683360">
    <property type="component" value="Unassembled WGS sequence"/>
</dbReference>
<dbReference type="Pfam" id="PF05225">
    <property type="entry name" value="HTH_psq"/>
    <property type="match status" value="1"/>
</dbReference>
<dbReference type="GO" id="GO:0003677">
    <property type="term" value="F:DNA binding"/>
    <property type="evidence" value="ECO:0007669"/>
    <property type="project" value="InterPro"/>
</dbReference>
<feature type="domain" description="HTH psq-type" evidence="2">
    <location>
        <begin position="113"/>
        <end position="146"/>
    </location>
</feature>
<sequence>MNHVKLIAARENSGKDQSLKILRNIIQTELDKLFQREFCFDHDCLHQLVVELYTLTRDRTVAEKIFDCIQTINNTDVPSVVFVARRLISFECIELKNADHIESLIDVIKNEKSLERAVNAVRHNGMSFSQTYSIPKTTIMDRVNGNIKPGSKPGRKPVIPIEVENLLATKIMTAAEKGFGLTKKQVIIKILRLCNASSVRNIIEKEVEERVDERNQEIQRVVKMEQNIKELQHTIEKEAEERVEDQTYHAETKTKNTKVHVESAVDLAV</sequence>
<comment type="caution">
    <text evidence="3">The sequence shown here is derived from an EMBL/GenBank/DDBJ whole genome shotgun (WGS) entry which is preliminary data.</text>
</comment>
<keyword evidence="1" id="KW-0175">Coiled coil</keyword>
<dbReference type="AlphaFoldDB" id="A0A8S3S4Q0"/>
<dbReference type="OrthoDB" id="6146321at2759"/>
<reference evidence="3" key="1">
    <citation type="submission" date="2021-03" db="EMBL/GenBank/DDBJ databases">
        <authorList>
            <person name="Bekaert M."/>
        </authorList>
    </citation>
    <scope>NUCLEOTIDE SEQUENCE</scope>
</reference>
<evidence type="ECO:0000313" key="3">
    <source>
        <dbReference type="EMBL" id="CAG2213395.1"/>
    </source>
</evidence>
<keyword evidence="4" id="KW-1185">Reference proteome</keyword>
<feature type="coiled-coil region" evidence="1">
    <location>
        <begin position="214"/>
        <end position="241"/>
    </location>
</feature>
<evidence type="ECO:0000256" key="1">
    <source>
        <dbReference type="SAM" id="Coils"/>
    </source>
</evidence>
<dbReference type="Gene3D" id="1.10.10.60">
    <property type="entry name" value="Homeodomain-like"/>
    <property type="match status" value="1"/>
</dbReference>
<accession>A0A8S3S4Q0</accession>
<name>A0A8S3S4Q0_MYTED</name>
<proteinExistence type="predicted"/>
<protein>
    <recommendedName>
        <fullName evidence="2">HTH psq-type domain-containing protein</fullName>
    </recommendedName>
</protein>
<organism evidence="3 4">
    <name type="scientific">Mytilus edulis</name>
    <name type="common">Blue mussel</name>
    <dbReference type="NCBI Taxonomy" id="6550"/>
    <lineage>
        <taxon>Eukaryota</taxon>
        <taxon>Metazoa</taxon>
        <taxon>Spiralia</taxon>
        <taxon>Lophotrochozoa</taxon>
        <taxon>Mollusca</taxon>
        <taxon>Bivalvia</taxon>
        <taxon>Autobranchia</taxon>
        <taxon>Pteriomorphia</taxon>
        <taxon>Mytilida</taxon>
        <taxon>Mytiloidea</taxon>
        <taxon>Mytilidae</taxon>
        <taxon>Mytilinae</taxon>
        <taxon>Mytilus</taxon>
    </lineage>
</organism>
<dbReference type="InterPro" id="IPR007889">
    <property type="entry name" value="HTH_Psq"/>
</dbReference>
<dbReference type="EMBL" id="CAJPWZ010001350">
    <property type="protein sequence ID" value="CAG2213395.1"/>
    <property type="molecule type" value="Genomic_DNA"/>
</dbReference>
<evidence type="ECO:0000313" key="4">
    <source>
        <dbReference type="Proteomes" id="UP000683360"/>
    </source>
</evidence>
<gene>
    <name evidence="3" type="ORF">MEDL_27320</name>
</gene>
<evidence type="ECO:0000259" key="2">
    <source>
        <dbReference type="Pfam" id="PF05225"/>
    </source>
</evidence>